<sequence length="431" mass="48331">MDADTICLDDSDLAAIDADELLRQLTCSNNQLADPIAMLVEDNAAASALVASINNSLMNGSPTDTLTESSLISSSLSSTCPSTTSTITTSPTMVETNGNIINISNNQNLNHHINNTVVNDFDLMYTDEDGIEEEDEDKLASIEGVDIDVSLDKLCNVLKNDYPDLFTYAFYLQDRQLCFGEPIIDQGNLIDGARSQTSLINLKLKIESETKTVTIVDILKPEDDDEEYDDDRIISNSGIIHNINSNQQSGRVGQTGDDYDDDELYTNSSSTRANMKTCLSLKEKKLIGGVKRNSAKAIKTIELDKIEPLCQGNRSGNNGQIQLWRFLLELLTDADYREFIRWEGVEGEFKFIKPEMVAQLWGQRKNKPTMNYDKLSRALRYYYDGDMIARVNGKRYVYKFVCDLKSLIGYDAQELDAMVIDTQLRRSNRLC</sequence>
<dbReference type="InterPro" id="IPR036390">
    <property type="entry name" value="WH_DNA-bd_sf"/>
</dbReference>
<comment type="similarity">
    <text evidence="1 3">Belongs to the ETS family.</text>
</comment>
<dbReference type="Gene3D" id="3.10.20.90">
    <property type="entry name" value="Phosphatidylinositol 3-kinase Catalytic Subunit, Chain A, domain 1"/>
    <property type="match status" value="1"/>
</dbReference>
<dbReference type="HOGENOM" id="CLU_636689_0_0_1"/>
<protein>
    <recommendedName>
        <fullName evidence="4">ETS domain-containing protein</fullName>
    </recommendedName>
</protein>
<accession>T1KXC4</accession>
<dbReference type="GO" id="GO:0000981">
    <property type="term" value="F:DNA-binding transcription factor activity, RNA polymerase II-specific"/>
    <property type="evidence" value="ECO:0007669"/>
    <property type="project" value="TreeGrafter"/>
</dbReference>
<dbReference type="PRINTS" id="PR00454">
    <property type="entry name" value="ETSDOMAIN"/>
</dbReference>
<name>T1KXC4_TETUR</name>
<evidence type="ECO:0000256" key="3">
    <source>
        <dbReference type="RuleBase" id="RU004019"/>
    </source>
</evidence>
<dbReference type="Gene3D" id="1.10.10.10">
    <property type="entry name" value="Winged helix-like DNA-binding domain superfamily/Winged helix DNA-binding domain"/>
    <property type="match status" value="1"/>
</dbReference>
<keyword evidence="3" id="KW-0539">Nucleus</keyword>
<evidence type="ECO:0000313" key="5">
    <source>
        <dbReference type="EnsemblMetazoa" id="tetur25g01880.1"/>
    </source>
</evidence>
<dbReference type="PROSITE" id="PS00346">
    <property type="entry name" value="ETS_DOMAIN_2"/>
    <property type="match status" value="1"/>
</dbReference>
<gene>
    <name evidence="5" type="primary">107368163</name>
</gene>
<feature type="domain" description="ETS" evidence="4">
    <location>
        <begin position="321"/>
        <end position="401"/>
    </location>
</feature>
<dbReference type="Pfam" id="PF11620">
    <property type="entry name" value="GABP-alpha"/>
    <property type="match status" value="1"/>
</dbReference>
<dbReference type="KEGG" id="tut:107368163"/>
<dbReference type="FunFam" id="1.10.10.10:FF:000200">
    <property type="entry name" value="GA-binding protein alpha chain, putative"/>
    <property type="match status" value="1"/>
</dbReference>
<reference evidence="6" key="1">
    <citation type="submission" date="2011-08" db="EMBL/GenBank/DDBJ databases">
        <authorList>
            <person name="Rombauts S."/>
        </authorList>
    </citation>
    <scope>NUCLEOTIDE SEQUENCE</scope>
    <source>
        <strain evidence="6">London</strain>
    </source>
</reference>
<evidence type="ECO:0000256" key="2">
    <source>
        <dbReference type="ARBA" id="ARBA00023125"/>
    </source>
</evidence>
<keyword evidence="6" id="KW-1185">Reference proteome</keyword>
<dbReference type="GO" id="GO:0030154">
    <property type="term" value="P:cell differentiation"/>
    <property type="evidence" value="ECO:0007669"/>
    <property type="project" value="TreeGrafter"/>
</dbReference>
<comment type="subcellular location">
    <subcellularLocation>
        <location evidence="3">Nucleus</location>
    </subcellularLocation>
</comment>
<dbReference type="Proteomes" id="UP000015104">
    <property type="component" value="Unassembled WGS sequence"/>
</dbReference>
<keyword evidence="2 3" id="KW-0238">DNA-binding</keyword>
<dbReference type="PANTHER" id="PTHR11849:SF195">
    <property type="entry name" value="GA-BINDING PROTEIN ALPHA CHAIN"/>
    <property type="match status" value="1"/>
</dbReference>
<dbReference type="InterPro" id="IPR036388">
    <property type="entry name" value="WH-like_DNA-bd_sf"/>
</dbReference>
<dbReference type="AlphaFoldDB" id="T1KXC4"/>
<dbReference type="GO" id="GO:0005634">
    <property type="term" value="C:nucleus"/>
    <property type="evidence" value="ECO:0007669"/>
    <property type="project" value="UniProtKB-SubCell"/>
</dbReference>
<reference evidence="5" key="2">
    <citation type="submission" date="2015-06" db="UniProtKB">
        <authorList>
            <consortium name="EnsemblMetazoa"/>
        </authorList>
    </citation>
    <scope>IDENTIFICATION</scope>
</reference>
<dbReference type="EMBL" id="CAEY01000677">
    <property type="status" value="NOT_ANNOTATED_CDS"/>
    <property type="molecule type" value="Genomic_DNA"/>
</dbReference>
<dbReference type="InterPro" id="IPR000418">
    <property type="entry name" value="Ets_dom"/>
</dbReference>
<dbReference type="PROSITE" id="PS50061">
    <property type="entry name" value="ETS_DOMAIN_3"/>
    <property type="match status" value="1"/>
</dbReference>
<dbReference type="EnsemblMetazoa" id="tetur25g01880.1">
    <property type="protein sequence ID" value="tetur25g01880.1"/>
    <property type="gene ID" value="tetur25g01880"/>
</dbReference>
<dbReference type="SUPFAM" id="SSF46785">
    <property type="entry name" value="Winged helix' DNA-binding domain"/>
    <property type="match status" value="1"/>
</dbReference>
<organism evidence="5 6">
    <name type="scientific">Tetranychus urticae</name>
    <name type="common">Two-spotted spider mite</name>
    <dbReference type="NCBI Taxonomy" id="32264"/>
    <lineage>
        <taxon>Eukaryota</taxon>
        <taxon>Metazoa</taxon>
        <taxon>Ecdysozoa</taxon>
        <taxon>Arthropoda</taxon>
        <taxon>Chelicerata</taxon>
        <taxon>Arachnida</taxon>
        <taxon>Acari</taxon>
        <taxon>Acariformes</taxon>
        <taxon>Trombidiformes</taxon>
        <taxon>Prostigmata</taxon>
        <taxon>Eleutherengona</taxon>
        <taxon>Raphignathae</taxon>
        <taxon>Tetranychoidea</taxon>
        <taxon>Tetranychidae</taxon>
        <taxon>Tetranychus</taxon>
    </lineage>
</organism>
<dbReference type="GO" id="GO:0043565">
    <property type="term" value="F:sequence-specific DNA binding"/>
    <property type="evidence" value="ECO:0007669"/>
    <property type="project" value="InterPro"/>
</dbReference>
<dbReference type="eggNOG" id="KOG3806">
    <property type="taxonomic scope" value="Eukaryota"/>
</dbReference>
<evidence type="ECO:0000313" key="6">
    <source>
        <dbReference type="Proteomes" id="UP000015104"/>
    </source>
</evidence>
<dbReference type="InterPro" id="IPR046328">
    <property type="entry name" value="ETS_fam"/>
</dbReference>
<dbReference type="Pfam" id="PF00178">
    <property type="entry name" value="Ets"/>
    <property type="match status" value="1"/>
</dbReference>
<proteinExistence type="inferred from homology"/>
<evidence type="ECO:0000259" key="4">
    <source>
        <dbReference type="PROSITE" id="PS50061"/>
    </source>
</evidence>
<dbReference type="OrthoDB" id="10067219at2759"/>
<dbReference type="PANTHER" id="PTHR11849">
    <property type="entry name" value="ETS"/>
    <property type="match status" value="1"/>
</dbReference>
<evidence type="ECO:0000256" key="1">
    <source>
        <dbReference type="ARBA" id="ARBA00005562"/>
    </source>
</evidence>
<dbReference type="STRING" id="32264.T1KXC4"/>
<dbReference type="OMA" id="REFIRWE"/>
<dbReference type="InterPro" id="IPR024668">
    <property type="entry name" value="GABP_asu_N"/>
</dbReference>
<dbReference type="SMART" id="SM00413">
    <property type="entry name" value="ETS"/>
    <property type="match status" value="1"/>
</dbReference>